<sequence>MLDAMKYSISHTSSKFVEGNSLESSLPNIVGAIDGTLVPIVAPSDHEEAFDYLDIFNNDGLILLGDSGYALKRYLLKPIPVPRNEQEHLSVVFYHLNHRNVPACSRLYLEEDHDLEAGAPDNNVAVLQSAIKVF</sequence>
<reference evidence="1" key="2">
    <citation type="submission" date="2020-11" db="EMBL/GenBank/DDBJ databases">
        <authorList>
            <person name="McCartney M.A."/>
            <person name="Auch B."/>
            <person name="Kono T."/>
            <person name="Mallez S."/>
            <person name="Becker A."/>
            <person name="Gohl D.M."/>
            <person name="Silverstein K.A.T."/>
            <person name="Koren S."/>
            <person name="Bechman K.B."/>
            <person name="Herman A."/>
            <person name="Abrahante J.E."/>
            <person name="Garbe J."/>
        </authorList>
    </citation>
    <scope>NUCLEOTIDE SEQUENCE</scope>
    <source>
        <strain evidence="1">Duluth1</strain>
        <tissue evidence="1">Whole animal</tissue>
    </source>
</reference>
<dbReference type="Proteomes" id="UP000828390">
    <property type="component" value="Unassembled WGS sequence"/>
</dbReference>
<gene>
    <name evidence="1" type="ORF">DPMN_163269</name>
</gene>
<reference evidence="1" key="1">
    <citation type="journal article" date="2019" name="bioRxiv">
        <title>The Genome of the Zebra Mussel, Dreissena polymorpha: A Resource for Invasive Species Research.</title>
        <authorList>
            <person name="McCartney M.A."/>
            <person name="Auch B."/>
            <person name="Kono T."/>
            <person name="Mallez S."/>
            <person name="Zhang Y."/>
            <person name="Obille A."/>
            <person name="Becker A."/>
            <person name="Abrahante J.E."/>
            <person name="Garbe J."/>
            <person name="Badalamenti J.P."/>
            <person name="Herman A."/>
            <person name="Mangelson H."/>
            <person name="Liachko I."/>
            <person name="Sullivan S."/>
            <person name="Sone E.D."/>
            <person name="Koren S."/>
            <person name="Silverstein K.A.T."/>
            <person name="Beckman K.B."/>
            <person name="Gohl D.M."/>
        </authorList>
    </citation>
    <scope>NUCLEOTIDE SEQUENCE</scope>
    <source>
        <strain evidence="1">Duluth1</strain>
        <tissue evidence="1">Whole animal</tissue>
    </source>
</reference>
<proteinExistence type="predicted"/>
<comment type="caution">
    <text evidence="1">The sequence shown here is derived from an EMBL/GenBank/DDBJ whole genome shotgun (WGS) entry which is preliminary data.</text>
</comment>
<accession>A0A9D4EQV8</accession>
<keyword evidence="2" id="KW-1185">Reference proteome</keyword>
<organism evidence="1 2">
    <name type="scientific">Dreissena polymorpha</name>
    <name type="common">Zebra mussel</name>
    <name type="synonym">Mytilus polymorpha</name>
    <dbReference type="NCBI Taxonomy" id="45954"/>
    <lineage>
        <taxon>Eukaryota</taxon>
        <taxon>Metazoa</taxon>
        <taxon>Spiralia</taxon>
        <taxon>Lophotrochozoa</taxon>
        <taxon>Mollusca</taxon>
        <taxon>Bivalvia</taxon>
        <taxon>Autobranchia</taxon>
        <taxon>Heteroconchia</taxon>
        <taxon>Euheterodonta</taxon>
        <taxon>Imparidentia</taxon>
        <taxon>Neoheterodontei</taxon>
        <taxon>Myida</taxon>
        <taxon>Dreissenoidea</taxon>
        <taxon>Dreissenidae</taxon>
        <taxon>Dreissena</taxon>
    </lineage>
</organism>
<dbReference type="EMBL" id="JAIWYP010000008">
    <property type="protein sequence ID" value="KAH3785184.1"/>
    <property type="molecule type" value="Genomic_DNA"/>
</dbReference>
<evidence type="ECO:0000313" key="1">
    <source>
        <dbReference type="EMBL" id="KAH3785184.1"/>
    </source>
</evidence>
<protein>
    <recommendedName>
        <fullName evidence="3">DDE Tnp4 domain-containing protein</fullName>
    </recommendedName>
</protein>
<dbReference type="AlphaFoldDB" id="A0A9D4EQV8"/>
<evidence type="ECO:0008006" key="3">
    <source>
        <dbReference type="Google" id="ProtNLM"/>
    </source>
</evidence>
<evidence type="ECO:0000313" key="2">
    <source>
        <dbReference type="Proteomes" id="UP000828390"/>
    </source>
</evidence>
<name>A0A9D4EQV8_DREPO</name>